<feature type="region of interest" description="Disordered" evidence="1">
    <location>
        <begin position="247"/>
        <end position="279"/>
    </location>
</feature>
<feature type="compositionally biased region" description="Basic and acidic residues" evidence="1">
    <location>
        <begin position="262"/>
        <end position="279"/>
    </location>
</feature>
<feature type="compositionally biased region" description="Low complexity" evidence="1">
    <location>
        <begin position="363"/>
        <end position="396"/>
    </location>
</feature>
<protein>
    <submittedName>
        <fullName evidence="2">Uncharacterized MFS-type transporter</fullName>
    </submittedName>
</protein>
<feature type="compositionally biased region" description="Basic and acidic residues" evidence="1">
    <location>
        <begin position="103"/>
        <end position="148"/>
    </location>
</feature>
<feature type="compositionally biased region" description="Gly residues" evidence="1">
    <location>
        <begin position="181"/>
        <end position="199"/>
    </location>
</feature>
<feature type="non-terminal residue" evidence="2">
    <location>
        <position position="1"/>
    </location>
</feature>
<evidence type="ECO:0000256" key="1">
    <source>
        <dbReference type="SAM" id="MobiDB-lite"/>
    </source>
</evidence>
<accession>A0A6J4J5K3</accession>
<feature type="region of interest" description="Disordered" evidence="1">
    <location>
        <begin position="1"/>
        <end position="232"/>
    </location>
</feature>
<name>A0A6J4J5K3_9ACTN</name>
<reference evidence="2" key="1">
    <citation type="submission" date="2020-02" db="EMBL/GenBank/DDBJ databases">
        <authorList>
            <person name="Meier V. D."/>
        </authorList>
    </citation>
    <scope>NUCLEOTIDE SEQUENCE</scope>
    <source>
        <strain evidence="2">AVDCRST_MAG57</strain>
    </source>
</reference>
<feature type="compositionally biased region" description="Basic residues" evidence="1">
    <location>
        <begin position="157"/>
        <end position="167"/>
    </location>
</feature>
<organism evidence="2">
    <name type="scientific">uncultured Blastococcus sp</name>
    <dbReference type="NCBI Taxonomy" id="217144"/>
    <lineage>
        <taxon>Bacteria</taxon>
        <taxon>Bacillati</taxon>
        <taxon>Actinomycetota</taxon>
        <taxon>Actinomycetes</taxon>
        <taxon>Geodermatophilales</taxon>
        <taxon>Geodermatophilaceae</taxon>
        <taxon>Blastococcus</taxon>
        <taxon>environmental samples</taxon>
    </lineage>
</organism>
<dbReference type="EMBL" id="CADCTI010000259">
    <property type="protein sequence ID" value="CAA9271029.1"/>
    <property type="molecule type" value="Genomic_DNA"/>
</dbReference>
<feature type="non-terminal residue" evidence="2">
    <location>
        <position position="396"/>
    </location>
</feature>
<proteinExistence type="predicted"/>
<feature type="compositionally biased region" description="Basic residues" evidence="1">
    <location>
        <begin position="352"/>
        <end position="361"/>
    </location>
</feature>
<gene>
    <name evidence="2" type="ORF">AVDCRST_MAG57-3110</name>
</gene>
<sequence length="396" mass="42072">AADRPGLAGPAALRRQRRRARPDHRAAVRPHPGAEHVRRRPRRPLRQAPGPDHHPGPDGPARAATGHPRRDRRDRPLARLRPGSGVGVGLGDRRPGAAGVRLGDGRPRSAGERGEPELHDLQRGPPDRARAGRPADRGRVGGHRERLLPQRGQLRLHDRRAGRHARCRAAAQPARGPGPGPAAGGGGLHLGASGPGARDGPGVRDRHLRLQLPGDHRPHGARAVPARRGGVRPALHDLRRRLAHRCPALHPAQRPPTTTLPDRLRGDLRAPDRRRRPDADLRLVRRPARAHGRRGAGVQRGEQQLRAAGRAAADARPGHGALLHELHGGHARRCAADRPDLRAPRRAVGPHPGRRGLRGHRPGCGCVPRPGPAGAARGTADPTAAAAAAAGGRPPG</sequence>
<feature type="region of interest" description="Disordered" evidence="1">
    <location>
        <begin position="343"/>
        <end position="396"/>
    </location>
</feature>
<dbReference type="AlphaFoldDB" id="A0A6J4J5K3"/>
<feature type="compositionally biased region" description="Low complexity" evidence="1">
    <location>
        <begin position="221"/>
        <end position="232"/>
    </location>
</feature>
<evidence type="ECO:0000313" key="2">
    <source>
        <dbReference type="EMBL" id="CAA9271029.1"/>
    </source>
</evidence>